<feature type="region of interest" description="Disordered" evidence="1">
    <location>
        <begin position="72"/>
        <end position="97"/>
    </location>
</feature>
<dbReference type="RefSeq" id="WP_284719941.1">
    <property type="nucleotide sequence ID" value="NZ_JARZHI010000002.1"/>
</dbReference>
<evidence type="ECO:0000313" key="3">
    <source>
        <dbReference type="EMBL" id="MDI1428310.1"/>
    </source>
</evidence>
<gene>
    <name evidence="3" type="ORF">QHF89_02365</name>
</gene>
<evidence type="ECO:0000313" key="4">
    <source>
        <dbReference type="Proteomes" id="UP001160301"/>
    </source>
</evidence>
<name>A0ABT6NJ10_9BACT</name>
<feature type="signal peptide" evidence="2">
    <location>
        <begin position="1"/>
        <end position="22"/>
    </location>
</feature>
<dbReference type="PROSITE" id="PS51257">
    <property type="entry name" value="PROKAR_LIPOPROTEIN"/>
    <property type="match status" value="1"/>
</dbReference>
<keyword evidence="4" id="KW-1185">Reference proteome</keyword>
<sequence length="255" mass="23013">MRAQSILISVMFAAGLSPTVSGCSDEGEGATGSGASGAGTGASGGAGGIGGGSGGGGGGGIGGGGGGGGGIGGGSGGGSVSSSGSGSGGSASGSGGGGGAGGGNGVGALCNGGVGGCDPGLYCNAPGCGAGVCAPKPPPGLQSQTPALVCGCDGVTYWNAEIAEVFGSSVKSAGTCPAAEAMACDPQMPCPAGRQCNRKVETANACSPMATGVCWGMPISCSVNGAKAKGCAGGTCFDQCSLIQSQNPWYDDGGC</sequence>
<dbReference type="EMBL" id="JARZHI010000002">
    <property type="protein sequence ID" value="MDI1428310.1"/>
    <property type="molecule type" value="Genomic_DNA"/>
</dbReference>
<evidence type="ECO:0008006" key="5">
    <source>
        <dbReference type="Google" id="ProtNLM"/>
    </source>
</evidence>
<organism evidence="3 4">
    <name type="scientific">Polyangium sorediatum</name>
    <dbReference type="NCBI Taxonomy" id="889274"/>
    <lineage>
        <taxon>Bacteria</taxon>
        <taxon>Pseudomonadati</taxon>
        <taxon>Myxococcota</taxon>
        <taxon>Polyangia</taxon>
        <taxon>Polyangiales</taxon>
        <taxon>Polyangiaceae</taxon>
        <taxon>Polyangium</taxon>
    </lineage>
</organism>
<accession>A0ABT6NJ10</accession>
<protein>
    <recommendedName>
        <fullName evidence="5">PE-PGRS family protein</fullName>
    </recommendedName>
</protein>
<reference evidence="3 4" key="1">
    <citation type="submission" date="2023-04" db="EMBL/GenBank/DDBJ databases">
        <title>The genome sequence of Polyangium sorediatum DSM14670.</title>
        <authorList>
            <person name="Zhang X."/>
        </authorList>
    </citation>
    <scope>NUCLEOTIDE SEQUENCE [LARGE SCALE GENOMIC DNA]</scope>
    <source>
        <strain evidence="3 4">DSM 14670</strain>
    </source>
</reference>
<feature type="chain" id="PRO_5045604642" description="PE-PGRS family protein" evidence="2">
    <location>
        <begin position="23"/>
        <end position="255"/>
    </location>
</feature>
<keyword evidence="2" id="KW-0732">Signal</keyword>
<dbReference type="Proteomes" id="UP001160301">
    <property type="component" value="Unassembled WGS sequence"/>
</dbReference>
<proteinExistence type="predicted"/>
<evidence type="ECO:0000256" key="1">
    <source>
        <dbReference type="SAM" id="MobiDB-lite"/>
    </source>
</evidence>
<evidence type="ECO:0000256" key="2">
    <source>
        <dbReference type="SAM" id="SignalP"/>
    </source>
</evidence>
<comment type="caution">
    <text evidence="3">The sequence shown here is derived from an EMBL/GenBank/DDBJ whole genome shotgun (WGS) entry which is preliminary data.</text>
</comment>